<dbReference type="Proteomes" id="UP000007029">
    <property type="component" value="Chromosome"/>
</dbReference>
<dbReference type="AlphaFoldDB" id="Q165I0"/>
<evidence type="ECO:0000313" key="3">
    <source>
        <dbReference type="Proteomes" id="UP000007029"/>
    </source>
</evidence>
<dbReference type="EMBL" id="CP000362">
    <property type="protein sequence ID" value="ABG32363.1"/>
    <property type="molecule type" value="Genomic_DNA"/>
</dbReference>
<dbReference type="Gene3D" id="3.90.190.10">
    <property type="entry name" value="Protein tyrosine phosphatase superfamily"/>
    <property type="match status" value="1"/>
</dbReference>
<evidence type="ECO:0000313" key="2">
    <source>
        <dbReference type="EMBL" id="ABG32363.1"/>
    </source>
</evidence>
<organism evidence="2 3">
    <name type="scientific">Roseobacter denitrificans (strain ATCC 33942 / OCh 114)</name>
    <name type="common">Erythrobacter sp. (strain OCh 114)</name>
    <name type="synonym">Roseobacter denitrificans</name>
    <dbReference type="NCBI Taxonomy" id="375451"/>
    <lineage>
        <taxon>Bacteria</taxon>
        <taxon>Pseudomonadati</taxon>
        <taxon>Pseudomonadota</taxon>
        <taxon>Alphaproteobacteria</taxon>
        <taxon>Rhodobacterales</taxon>
        <taxon>Roseobacteraceae</taxon>
        <taxon>Roseobacter</taxon>
    </lineage>
</organism>
<dbReference type="GO" id="GO:0016787">
    <property type="term" value="F:hydrolase activity"/>
    <property type="evidence" value="ECO:0007669"/>
    <property type="project" value="InterPro"/>
</dbReference>
<accession>Q165I0</accession>
<dbReference type="SUPFAM" id="SSF52799">
    <property type="entry name" value="(Phosphotyrosine protein) phosphatases II"/>
    <property type="match status" value="1"/>
</dbReference>
<keyword evidence="3" id="KW-1185">Reference proteome</keyword>
<dbReference type="OrthoDB" id="9805710at2"/>
<dbReference type="InterPro" id="IPR005939">
    <property type="entry name" value="BLH_phosphatase-like"/>
</dbReference>
<dbReference type="KEGG" id="rde:RD1_2837"/>
<dbReference type="InterPro" id="IPR029021">
    <property type="entry name" value="Prot-tyrosine_phosphatase-like"/>
</dbReference>
<sequence>MDTREITPKFSVAPQISPDDMHDLVAAGFKRILCNRPDAEVPVSHQAASMEAAAREAGLEFFFCPLTHLTMTPDVIAHNHELIAECDGPVLAYCASGTRSTIAWALAAVQYSSVDDVVSAARAAGYEIDNLRPTLEAAANR</sequence>
<protein>
    <recommendedName>
        <fullName evidence="1">Beta-lactamase hydrolase-like protein phosphatase-like domain-containing protein</fullName>
    </recommendedName>
</protein>
<feature type="domain" description="Beta-lactamase hydrolase-like protein phosphatase-like" evidence="1">
    <location>
        <begin position="2"/>
        <end position="107"/>
    </location>
</feature>
<dbReference type="eggNOG" id="COG3453">
    <property type="taxonomic scope" value="Bacteria"/>
</dbReference>
<gene>
    <name evidence="2" type="ordered locus">RD1_2837</name>
</gene>
<dbReference type="HOGENOM" id="CLU_105726_3_0_5"/>
<dbReference type="Pfam" id="PF04273">
    <property type="entry name" value="BLH_phosphatase"/>
    <property type="match status" value="1"/>
</dbReference>
<reference evidence="2 3" key="1">
    <citation type="journal article" date="2007" name="J. Bacteriol.">
        <title>The complete genome sequence of Roseobacter denitrificans reveals a mixotrophic rather than photosynthetic metabolism.</title>
        <authorList>
            <person name="Swingley W.D."/>
            <person name="Sadekar S."/>
            <person name="Mastrian S.D."/>
            <person name="Matthies H.J."/>
            <person name="Hao J."/>
            <person name="Ramos H."/>
            <person name="Acharya C.R."/>
            <person name="Conrad A.L."/>
            <person name="Taylor H.L."/>
            <person name="Dejesa L.C."/>
            <person name="Shah M.K."/>
            <person name="O'huallachain M.E."/>
            <person name="Lince M.T."/>
            <person name="Blankenship R.E."/>
            <person name="Beatty J.T."/>
            <person name="Touchman J.W."/>
        </authorList>
    </citation>
    <scope>NUCLEOTIDE SEQUENCE [LARGE SCALE GENOMIC DNA]</scope>
    <source>
        <strain evidence="3">ATCC 33942 / OCh 114</strain>
    </source>
</reference>
<dbReference type="NCBIfam" id="TIGR01244">
    <property type="entry name" value="TIGR01244 family sulfur transferase"/>
    <property type="match status" value="1"/>
</dbReference>
<proteinExistence type="predicted"/>
<name>Q165I0_ROSDO</name>
<dbReference type="STRING" id="375451.RD1_2837"/>
<dbReference type="RefSeq" id="WP_011568979.1">
    <property type="nucleotide sequence ID" value="NC_008209.1"/>
</dbReference>
<evidence type="ECO:0000259" key="1">
    <source>
        <dbReference type="Pfam" id="PF04273"/>
    </source>
</evidence>